<proteinExistence type="predicted"/>
<organism evidence="1 2">
    <name type="scientific">Hyalomma asiaticum</name>
    <name type="common">Tick</name>
    <dbReference type="NCBI Taxonomy" id="266040"/>
    <lineage>
        <taxon>Eukaryota</taxon>
        <taxon>Metazoa</taxon>
        <taxon>Ecdysozoa</taxon>
        <taxon>Arthropoda</taxon>
        <taxon>Chelicerata</taxon>
        <taxon>Arachnida</taxon>
        <taxon>Acari</taxon>
        <taxon>Parasitiformes</taxon>
        <taxon>Ixodida</taxon>
        <taxon>Ixodoidea</taxon>
        <taxon>Ixodidae</taxon>
        <taxon>Hyalomminae</taxon>
        <taxon>Hyalomma</taxon>
    </lineage>
</organism>
<accession>A0ACB7TDX0</accession>
<evidence type="ECO:0000313" key="1">
    <source>
        <dbReference type="EMBL" id="KAH6945722.1"/>
    </source>
</evidence>
<gene>
    <name evidence="1" type="ORF">HPB50_009717</name>
</gene>
<keyword evidence="2" id="KW-1185">Reference proteome</keyword>
<evidence type="ECO:0000313" key="2">
    <source>
        <dbReference type="Proteomes" id="UP000821845"/>
    </source>
</evidence>
<sequence>MLRRPDKPSFLLYSGEVYLYMLCVLQVKRLAYELADGAELVVGRPVAKTFRCRRSGYFADVSNYCRVYHVCNEVRHADGSSEMQHFSFFCGNQTVFNQLSLTCTYPEDAVPCRQAPNFFYLNDRIGIENAFLLTDADVGLARAAGFGTRRSGGGQKPARVFAALVSRPLARIHQESPRIERHLKRLARDGDPLARRFSERDGERRSLDLLAC</sequence>
<dbReference type="EMBL" id="CM023481">
    <property type="protein sequence ID" value="KAH6945722.1"/>
    <property type="molecule type" value="Genomic_DNA"/>
</dbReference>
<dbReference type="Proteomes" id="UP000821845">
    <property type="component" value="Chromosome 1"/>
</dbReference>
<name>A0ACB7TDX0_HYAAI</name>
<protein>
    <submittedName>
        <fullName evidence="1">Uncharacterized protein</fullName>
    </submittedName>
</protein>
<comment type="caution">
    <text evidence="1">The sequence shown here is derived from an EMBL/GenBank/DDBJ whole genome shotgun (WGS) entry which is preliminary data.</text>
</comment>
<reference evidence="1" key="1">
    <citation type="submission" date="2020-05" db="EMBL/GenBank/DDBJ databases">
        <title>Large-scale comparative analyses of tick genomes elucidate their genetic diversity and vector capacities.</title>
        <authorList>
            <person name="Jia N."/>
            <person name="Wang J."/>
            <person name="Shi W."/>
            <person name="Du L."/>
            <person name="Sun Y."/>
            <person name="Zhan W."/>
            <person name="Jiang J."/>
            <person name="Wang Q."/>
            <person name="Zhang B."/>
            <person name="Ji P."/>
            <person name="Sakyi L.B."/>
            <person name="Cui X."/>
            <person name="Yuan T."/>
            <person name="Jiang B."/>
            <person name="Yang W."/>
            <person name="Lam T.T.-Y."/>
            <person name="Chang Q."/>
            <person name="Ding S."/>
            <person name="Wang X."/>
            <person name="Zhu J."/>
            <person name="Ruan X."/>
            <person name="Zhao L."/>
            <person name="Wei J."/>
            <person name="Que T."/>
            <person name="Du C."/>
            <person name="Cheng J."/>
            <person name="Dai P."/>
            <person name="Han X."/>
            <person name="Huang E."/>
            <person name="Gao Y."/>
            <person name="Liu J."/>
            <person name="Shao H."/>
            <person name="Ye R."/>
            <person name="Li L."/>
            <person name="Wei W."/>
            <person name="Wang X."/>
            <person name="Wang C."/>
            <person name="Yang T."/>
            <person name="Huo Q."/>
            <person name="Li W."/>
            <person name="Guo W."/>
            <person name="Chen H."/>
            <person name="Zhou L."/>
            <person name="Ni X."/>
            <person name="Tian J."/>
            <person name="Zhou Y."/>
            <person name="Sheng Y."/>
            <person name="Liu T."/>
            <person name="Pan Y."/>
            <person name="Xia L."/>
            <person name="Li J."/>
            <person name="Zhao F."/>
            <person name="Cao W."/>
        </authorList>
    </citation>
    <scope>NUCLEOTIDE SEQUENCE</scope>
    <source>
        <strain evidence="1">Hyas-2018</strain>
    </source>
</reference>